<dbReference type="Pfam" id="PF00156">
    <property type="entry name" value="Pribosyltran"/>
    <property type="match status" value="1"/>
</dbReference>
<reference evidence="3 4" key="1">
    <citation type="journal article" date="2011" name="EMBO J.">
        <title>Structural diversity of bacterial flagellar motors.</title>
        <authorList>
            <person name="Chen S."/>
            <person name="Beeby M."/>
            <person name="Murphy G.E."/>
            <person name="Leadbetter J.R."/>
            <person name="Hendrixson D.R."/>
            <person name="Briegel A."/>
            <person name="Li Z."/>
            <person name="Shi J."/>
            <person name="Tocheva E.I."/>
            <person name="Muller A."/>
            <person name="Dobro M.J."/>
            <person name="Jensen G.J."/>
        </authorList>
    </citation>
    <scope>NUCLEOTIDE SEQUENCE [LARGE SCALE GENOMIC DNA]</scope>
    <source>
        <strain evidence="3 4">ATCC 19624</strain>
    </source>
</reference>
<name>F3KTG3_9BURK</name>
<keyword evidence="3" id="KW-0808">Transferase</keyword>
<organism evidence="3 4">
    <name type="scientific">Hylemonella gracilis ATCC 19624</name>
    <dbReference type="NCBI Taxonomy" id="887062"/>
    <lineage>
        <taxon>Bacteria</taxon>
        <taxon>Pseudomonadati</taxon>
        <taxon>Pseudomonadota</taxon>
        <taxon>Betaproteobacteria</taxon>
        <taxon>Burkholderiales</taxon>
        <taxon>Comamonadaceae</taxon>
        <taxon>Hylemonella</taxon>
    </lineage>
</organism>
<proteinExistence type="inferred from homology"/>
<comment type="caution">
    <text evidence="3">The sequence shown here is derived from an EMBL/GenBank/DDBJ whole genome shotgun (WGS) entry which is preliminary data.</text>
</comment>
<dbReference type="PANTHER" id="PTHR47505:SF1">
    <property type="entry name" value="DNA UTILIZATION PROTEIN YHGH"/>
    <property type="match status" value="1"/>
</dbReference>
<evidence type="ECO:0000259" key="2">
    <source>
        <dbReference type="Pfam" id="PF00156"/>
    </source>
</evidence>
<dbReference type="AlphaFoldDB" id="F3KTG3"/>
<sequence>MFRALLSRLASGPWLPSQCAICRAWPAQPLCAACLRRFASPRPRCRACALPVAEGMDVCAVCLLWPRSGAQTDGKAPLDQLDRCHAAVDYDWPWNDLVGRYKFSPEPGWATVLAELMRAAPGAADALEAADAVLPLPLTPARLRERGFNQALHLARALSPGKTRSDWLLRLRHTPDQHSLPRDERLLNVQDAFGVPPGKRRRIEGQRLLLIDDVMTTGATLNAAAAVLREAGAVEICALVLARTPLEGW</sequence>
<dbReference type="Gene3D" id="3.40.50.2020">
    <property type="match status" value="1"/>
</dbReference>
<accession>F3KTG3</accession>
<dbReference type="eggNOG" id="COG1040">
    <property type="taxonomic scope" value="Bacteria"/>
</dbReference>
<dbReference type="OrthoDB" id="9793412at2"/>
<dbReference type="InterPro" id="IPR029057">
    <property type="entry name" value="PRTase-like"/>
</dbReference>
<gene>
    <name evidence="3" type="ORF">HGR_08719</name>
</gene>
<dbReference type="STRING" id="887062.HGR_08719"/>
<keyword evidence="4" id="KW-1185">Reference proteome</keyword>
<dbReference type="Proteomes" id="UP000016368">
    <property type="component" value="Unassembled WGS sequence"/>
</dbReference>
<dbReference type="PANTHER" id="PTHR47505">
    <property type="entry name" value="DNA UTILIZATION PROTEIN YHGH"/>
    <property type="match status" value="1"/>
</dbReference>
<evidence type="ECO:0000256" key="1">
    <source>
        <dbReference type="ARBA" id="ARBA00008007"/>
    </source>
</evidence>
<dbReference type="EMBL" id="AEGR01000056">
    <property type="protein sequence ID" value="EGI76842.1"/>
    <property type="molecule type" value="Genomic_DNA"/>
</dbReference>
<dbReference type="RefSeq" id="WP_006297798.1">
    <property type="nucleotide sequence ID" value="NZ_AEGR01000056.1"/>
</dbReference>
<dbReference type="InterPro" id="IPR051910">
    <property type="entry name" value="ComF/GntX_DNA_util-trans"/>
</dbReference>
<evidence type="ECO:0000313" key="4">
    <source>
        <dbReference type="Proteomes" id="UP000016368"/>
    </source>
</evidence>
<dbReference type="CDD" id="cd06223">
    <property type="entry name" value="PRTases_typeI"/>
    <property type="match status" value="1"/>
</dbReference>
<dbReference type="SUPFAM" id="SSF53271">
    <property type="entry name" value="PRTase-like"/>
    <property type="match status" value="1"/>
</dbReference>
<keyword evidence="3" id="KW-0328">Glycosyltransferase</keyword>
<evidence type="ECO:0000313" key="3">
    <source>
        <dbReference type="EMBL" id="EGI76842.1"/>
    </source>
</evidence>
<feature type="domain" description="Phosphoribosyltransferase" evidence="2">
    <location>
        <begin position="199"/>
        <end position="242"/>
    </location>
</feature>
<dbReference type="InterPro" id="IPR000836">
    <property type="entry name" value="PRTase_dom"/>
</dbReference>
<dbReference type="GO" id="GO:0016757">
    <property type="term" value="F:glycosyltransferase activity"/>
    <property type="evidence" value="ECO:0007669"/>
    <property type="project" value="UniProtKB-KW"/>
</dbReference>
<protein>
    <submittedName>
        <fullName evidence="3">Phosphoribosyltransferase</fullName>
    </submittedName>
</protein>
<comment type="similarity">
    <text evidence="1">Belongs to the ComF/GntX family.</text>
</comment>